<gene>
    <name evidence="1" type="ORF">J07HQW1_02550</name>
</gene>
<proteinExistence type="predicted"/>
<evidence type="ECO:0000313" key="2">
    <source>
        <dbReference type="Proteomes" id="UP000030649"/>
    </source>
</evidence>
<reference evidence="1 2" key="1">
    <citation type="journal article" date="2013" name="PLoS ONE">
        <title>Assembly-driven community genomics of a hypersaline microbial ecosystem.</title>
        <authorList>
            <person name="Podell S."/>
            <person name="Ugalde J.A."/>
            <person name="Narasingarao P."/>
            <person name="Banfield J.F."/>
            <person name="Heidelberg K.B."/>
            <person name="Allen E.E."/>
        </authorList>
    </citation>
    <scope>NUCLEOTIDE SEQUENCE [LARGE SCALE GENOMIC DNA]</scope>
    <source>
        <strain evidence="2">J07HQW1</strain>
    </source>
</reference>
<evidence type="ECO:0000313" key="1">
    <source>
        <dbReference type="EMBL" id="ERG92506.1"/>
    </source>
</evidence>
<dbReference type="STRING" id="1238424.J07HQW1_02550"/>
<keyword evidence="1" id="KW-0012">Acyltransferase</keyword>
<accession>U1PJZ6</accession>
<name>U1PJZ6_9EURY</name>
<protein>
    <submittedName>
        <fullName evidence="1">Putative acyltransferase</fullName>
    </submittedName>
</protein>
<dbReference type="Gene3D" id="2.160.10.10">
    <property type="entry name" value="Hexapeptide repeat proteins"/>
    <property type="match status" value="1"/>
</dbReference>
<dbReference type="EMBL" id="KE356560">
    <property type="protein sequence ID" value="ERG92506.1"/>
    <property type="molecule type" value="Genomic_DNA"/>
</dbReference>
<keyword evidence="1" id="KW-0808">Transferase</keyword>
<dbReference type="InterPro" id="IPR011004">
    <property type="entry name" value="Trimer_LpxA-like_sf"/>
</dbReference>
<dbReference type="AlphaFoldDB" id="U1PJZ6"/>
<dbReference type="Proteomes" id="UP000030649">
    <property type="component" value="Unassembled WGS sequence"/>
</dbReference>
<organism evidence="1 2">
    <name type="scientific">Haloquadratum walsbyi J07HQW1</name>
    <dbReference type="NCBI Taxonomy" id="1238424"/>
    <lineage>
        <taxon>Archaea</taxon>
        <taxon>Methanobacteriati</taxon>
        <taxon>Methanobacteriota</taxon>
        <taxon>Stenosarchaea group</taxon>
        <taxon>Halobacteria</taxon>
        <taxon>Halobacteriales</taxon>
        <taxon>Haloferacaceae</taxon>
        <taxon>Haloquadratum</taxon>
    </lineage>
</organism>
<dbReference type="GO" id="GO:0016746">
    <property type="term" value="F:acyltransferase activity"/>
    <property type="evidence" value="ECO:0007669"/>
    <property type="project" value="UniProtKB-KW"/>
</dbReference>
<dbReference type="HOGENOM" id="CLU_040510_1_0_2"/>
<sequence length="296" mass="31852">MKSVSFGNDPFDSLTIPDGTTVEEYDLVTEGNVMIGGQSTVEFGVRARNILAGERVQFGGSIEAERDCRLDVWCEVAENVLVGKDAYLGERVHIGGQLLVAGDLDIGDDVTVEEGFEANGWIVIRNPMSSLVFYFIILSHLLQINESDAASEFAQEIAAEAEGNADDDDDDDDDVMMIVIPRGATVSDDIWQVSTPASIGNGCRLHGNVRAASITVGRDTNLFGSLRARGDIEIDERTRIHGDVTTRDGAVSINAGARVRGDVVCGDLQLHDDAEVYGTIRASGRVNIVHAPTIDE</sequence>
<dbReference type="SUPFAM" id="SSF51161">
    <property type="entry name" value="Trimeric LpxA-like enzymes"/>
    <property type="match status" value="2"/>
</dbReference>